<proteinExistence type="predicted"/>
<evidence type="ECO:0000313" key="2">
    <source>
        <dbReference type="EMBL" id="TXS89293.1"/>
    </source>
</evidence>
<comment type="caution">
    <text evidence="2">The sequence shown here is derived from an EMBL/GenBank/DDBJ whole genome shotgun (WGS) entry which is preliminary data.</text>
</comment>
<dbReference type="InterPro" id="IPR029044">
    <property type="entry name" value="Nucleotide-diphossugar_trans"/>
</dbReference>
<feature type="compositionally biased region" description="Polar residues" evidence="1">
    <location>
        <begin position="9"/>
        <end position="22"/>
    </location>
</feature>
<name>A0A5C8ZLE9_9GAMM</name>
<reference evidence="2 3" key="1">
    <citation type="submission" date="2019-08" db="EMBL/GenBank/DDBJ databases">
        <title>Parahaliea maris sp. nov., isolated from the surface seawater.</title>
        <authorList>
            <person name="Liu Y."/>
        </authorList>
    </citation>
    <scope>NUCLEOTIDE SEQUENCE [LARGE SCALE GENOMIC DNA]</scope>
    <source>
        <strain evidence="2 3">HSLHS9</strain>
    </source>
</reference>
<dbReference type="SUPFAM" id="SSF53448">
    <property type="entry name" value="Nucleotide-diphospho-sugar transferases"/>
    <property type="match status" value="1"/>
</dbReference>
<gene>
    <name evidence="2" type="ORF">FV139_20370</name>
</gene>
<dbReference type="EMBL" id="VRZA01000011">
    <property type="protein sequence ID" value="TXS89293.1"/>
    <property type="molecule type" value="Genomic_DNA"/>
</dbReference>
<evidence type="ECO:0000256" key="1">
    <source>
        <dbReference type="SAM" id="MobiDB-lite"/>
    </source>
</evidence>
<accession>A0A5C8ZLE9</accession>
<keyword evidence="3" id="KW-1185">Reference proteome</keyword>
<feature type="region of interest" description="Disordered" evidence="1">
    <location>
        <begin position="1"/>
        <end position="31"/>
    </location>
</feature>
<protein>
    <submittedName>
        <fullName evidence="2">Uncharacterized protein</fullName>
    </submittedName>
</protein>
<dbReference type="RefSeq" id="WP_148070334.1">
    <property type="nucleotide sequence ID" value="NZ_VRZA01000011.1"/>
</dbReference>
<evidence type="ECO:0000313" key="3">
    <source>
        <dbReference type="Proteomes" id="UP000321039"/>
    </source>
</evidence>
<organism evidence="2 3">
    <name type="scientific">Parahaliea maris</name>
    <dbReference type="NCBI Taxonomy" id="2716870"/>
    <lineage>
        <taxon>Bacteria</taxon>
        <taxon>Pseudomonadati</taxon>
        <taxon>Pseudomonadota</taxon>
        <taxon>Gammaproteobacteria</taxon>
        <taxon>Cellvibrionales</taxon>
        <taxon>Halieaceae</taxon>
        <taxon>Parahaliea</taxon>
    </lineage>
</organism>
<dbReference type="Proteomes" id="UP000321039">
    <property type="component" value="Unassembled WGS sequence"/>
</dbReference>
<dbReference type="AlphaFoldDB" id="A0A5C8ZLE9"/>
<sequence length="622" mass="67408">MSDEPKVSYSFQMNTGAPQSRTEGAPAQPVRQEADQMLYAVDDFESLSVAGGTLLVGKHTGAQLLSQPQVAMVLQHCLEFRTLGEHAQRLTALFPQLGGNVNDALRVLGLVKDSGLMISAGSICERVNQSVSTNAVDRTKSFIITCDRPAAVARLLESLLHNGKLAQQKQLYLIDDSRQAENARHNREAVEQFNLVSPSTLAYIGPEEQADLITKLCAALPEDEPAVRFLFSREEWGGQKTYGRSRNLCLLLSVGERAVILDDDVLAMAVARPGTENAPVVADGMRSAEFYQDMTGWQRQWQPLDFDPLAGHGRCLGQSLAQALAEFGSEGLQPGQLAGASLSLFRDLHAESSVLVTQSGAVGDPGTTNNAWLPNLGSDNVRSMLASEGGLHTALTTRQCWVGQPRNTVTKRAVMSQVTGLDNRAELPPYFPALRGEDQLFGIMLDFLIPDSVVLEYAWSVPHLPVENRAGNPQGDSVVPKGGLQLLGSWLGEFKPFDASVDYDTRMDLLAARLDTLAQLSPSGLVARYRALLTRAQGFALQTLNDRLADTGTLDANWKGYLENNARACVAALQQPAALADIPDVPDDVDESAIVQVIQTRAAGFATALRAWRRIREVAPTL</sequence>